<feature type="compositionally biased region" description="Polar residues" evidence="1">
    <location>
        <begin position="47"/>
        <end position="82"/>
    </location>
</feature>
<evidence type="ECO:0000313" key="3">
    <source>
        <dbReference type="Proteomes" id="UP000244722"/>
    </source>
</evidence>
<feature type="compositionally biased region" description="Polar residues" evidence="1">
    <location>
        <begin position="1"/>
        <end position="29"/>
    </location>
</feature>
<proteinExistence type="predicted"/>
<evidence type="ECO:0000256" key="1">
    <source>
        <dbReference type="SAM" id="MobiDB-lite"/>
    </source>
</evidence>
<feature type="region of interest" description="Disordered" evidence="1">
    <location>
        <begin position="1"/>
        <end position="119"/>
    </location>
</feature>
<comment type="caution">
    <text evidence="2">The sequence shown here is derived from an EMBL/GenBank/DDBJ whole genome shotgun (WGS) entry which is preliminary data.</text>
</comment>
<dbReference type="AlphaFoldDB" id="A0A2T7A5R2"/>
<gene>
    <name evidence="2" type="ORF">B9Z19DRAFT_1073372</name>
</gene>
<feature type="region of interest" description="Disordered" evidence="1">
    <location>
        <begin position="169"/>
        <end position="206"/>
    </location>
</feature>
<reference evidence="2 3" key="1">
    <citation type="submission" date="2017-04" db="EMBL/GenBank/DDBJ databases">
        <title>Draft genome sequence of Tuber borchii Vittad., a whitish edible truffle.</title>
        <authorList>
            <consortium name="DOE Joint Genome Institute"/>
            <person name="Murat C."/>
            <person name="Kuo A."/>
            <person name="Barry K.W."/>
            <person name="Clum A."/>
            <person name="Dockter R.B."/>
            <person name="Fauchery L."/>
            <person name="Iotti M."/>
            <person name="Kohler A."/>
            <person name="Labutti K."/>
            <person name="Lindquist E.A."/>
            <person name="Lipzen A."/>
            <person name="Ohm R.A."/>
            <person name="Wang M."/>
            <person name="Grigoriev I.V."/>
            <person name="Zambonelli A."/>
            <person name="Martin F.M."/>
        </authorList>
    </citation>
    <scope>NUCLEOTIDE SEQUENCE [LARGE SCALE GENOMIC DNA]</scope>
    <source>
        <strain evidence="2 3">Tbo3840</strain>
    </source>
</reference>
<dbReference type="Proteomes" id="UP000244722">
    <property type="component" value="Unassembled WGS sequence"/>
</dbReference>
<protein>
    <submittedName>
        <fullName evidence="2">Uncharacterized protein</fullName>
    </submittedName>
</protein>
<dbReference type="EMBL" id="NESQ01000017">
    <property type="protein sequence ID" value="PUU83079.1"/>
    <property type="molecule type" value="Genomic_DNA"/>
</dbReference>
<organism evidence="2 3">
    <name type="scientific">Tuber borchii</name>
    <name type="common">White truffle</name>
    <dbReference type="NCBI Taxonomy" id="42251"/>
    <lineage>
        <taxon>Eukaryota</taxon>
        <taxon>Fungi</taxon>
        <taxon>Dikarya</taxon>
        <taxon>Ascomycota</taxon>
        <taxon>Pezizomycotina</taxon>
        <taxon>Pezizomycetes</taxon>
        <taxon>Pezizales</taxon>
        <taxon>Tuberaceae</taxon>
        <taxon>Tuber</taxon>
    </lineage>
</organism>
<dbReference type="OrthoDB" id="5404413at2759"/>
<evidence type="ECO:0000313" key="2">
    <source>
        <dbReference type="EMBL" id="PUU83079.1"/>
    </source>
</evidence>
<name>A0A2T7A5R2_TUBBO</name>
<accession>A0A2T7A5R2</accession>
<sequence>MLEGSRNPSQQTVCSPLSNDAANQSSQPQGARAQDQDGLIHGEQQEYVPQSRRQTTYPATGSTSSFEPGQASQPYGGQQHQPASGEPPSPAMTISDVHGARSRSSSIASTSSGAGTQLQRLGFQNSPMLIRYMTLGSEEPLRHEANIAIQGGFVRDGENMVHRRGMEEGWPSVSESGVSENTAESSVTLGREVIEDGMPNEQSIDG</sequence>
<feature type="compositionally biased region" description="Polar residues" evidence="1">
    <location>
        <begin position="173"/>
        <end position="188"/>
    </location>
</feature>
<feature type="compositionally biased region" description="Basic and acidic residues" evidence="1">
    <location>
        <begin position="34"/>
        <end position="44"/>
    </location>
</feature>
<keyword evidence="3" id="KW-1185">Reference proteome</keyword>
<feature type="compositionally biased region" description="Low complexity" evidence="1">
    <location>
        <begin position="102"/>
        <end position="116"/>
    </location>
</feature>